<evidence type="ECO:0000313" key="1">
    <source>
        <dbReference type="EMBL" id="VEN51693.1"/>
    </source>
</evidence>
<evidence type="ECO:0008006" key="3">
    <source>
        <dbReference type="Google" id="ProtNLM"/>
    </source>
</evidence>
<protein>
    <recommendedName>
        <fullName evidence="3">28S ribosomal protein S22, mitochondrial</fullName>
    </recommendedName>
</protein>
<name>A0A653CX76_CALMS</name>
<reference evidence="1 2" key="1">
    <citation type="submission" date="2019-01" db="EMBL/GenBank/DDBJ databases">
        <authorList>
            <person name="Sayadi A."/>
        </authorList>
    </citation>
    <scope>NUCLEOTIDE SEQUENCE [LARGE SCALE GENOMIC DNA]</scope>
</reference>
<organism evidence="1 2">
    <name type="scientific">Callosobruchus maculatus</name>
    <name type="common">Southern cowpea weevil</name>
    <name type="synonym">Pulse bruchid</name>
    <dbReference type="NCBI Taxonomy" id="64391"/>
    <lineage>
        <taxon>Eukaryota</taxon>
        <taxon>Metazoa</taxon>
        <taxon>Ecdysozoa</taxon>
        <taxon>Arthropoda</taxon>
        <taxon>Hexapoda</taxon>
        <taxon>Insecta</taxon>
        <taxon>Pterygota</taxon>
        <taxon>Neoptera</taxon>
        <taxon>Endopterygota</taxon>
        <taxon>Coleoptera</taxon>
        <taxon>Polyphaga</taxon>
        <taxon>Cucujiformia</taxon>
        <taxon>Chrysomeloidea</taxon>
        <taxon>Chrysomelidae</taxon>
        <taxon>Bruchinae</taxon>
        <taxon>Bruchini</taxon>
        <taxon>Callosobruchus</taxon>
    </lineage>
</organism>
<dbReference type="EMBL" id="CAACVG010008985">
    <property type="protein sequence ID" value="VEN51693.1"/>
    <property type="molecule type" value="Genomic_DNA"/>
</dbReference>
<gene>
    <name evidence="1" type="ORF">CALMAC_LOCUS12076</name>
</gene>
<dbReference type="PANTHER" id="PTHR13071">
    <property type="entry name" value="MITOCHONDRIAL 28S RIBOSOMAL PROTEIN S22"/>
    <property type="match status" value="1"/>
</dbReference>
<dbReference type="OrthoDB" id="10052321at2759"/>
<dbReference type="GO" id="GO:0003735">
    <property type="term" value="F:structural constituent of ribosome"/>
    <property type="evidence" value="ECO:0007669"/>
    <property type="project" value="TreeGrafter"/>
</dbReference>
<evidence type="ECO:0000313" key="2">
    <source>
        <dbReference type="Proteomes" id="UP000410492"/>
    </source>
</evidence>
<sequence>MAAFRFISQCLNTKTESISGLHYTVFRRLLNYSTVEYAEQNDPRPSFFNKDIQNILRTLTRVDLQRVFRTRKLGQGKVHDPEYRFMTNEELQMAMREAELKADNLLQIPPVVPVRTPISKILSQDPELQGLESSKMIFTDITFGVKDSDRLIVVREPDGTLREAEWEVRNRINQIYFPQEGRAIKTPQMFQGTEFEDVLKRQEYEFILDRACIQFEPNDPEYQRVTSITYQHINDNNGFEKLRSTRHFGALAFFLVWHKNIDNLLLELIETCYADEANTLIELYSKIHKVNFEKTSELSMIEDYIKKFSNKKGALELALQAYKELLDEKRKVEQGVKTAHGLS</sequence>
<dbReference type="InterPro" id="IPR019374">
    <property type="entry name" value="Ribosomal_mS22"/>
</dbReference>
<dbReference type="GO" id="GO:0005763">
    <property type="term" value="C:mitochondrial small ribosomal subunit"/>
    <property type="evidence" value="ECO:0007669"/>
    <property type="project" value="TreeGrafter"/>
</dbReference>
<dbReference type="PANTHER" id="PTHR13071:SF4">
    <property type="entry name" value="SMALL RIBOSOMAL SUBUNIT PROTEIN MS22"/>
    <property type="match status" value="1"/>
</dbReference>
<dbReference type="Proteomes" id="UP000410492">
    <property type="component" value="Unassembled WGS sequence"/>
</dbReference>
<proteinExistence type="predicted"/>
<accession>A0A653CX76</accession>
<dbReference type="AlphaFoldDB" id="A0A653CX76"/>
<keyword evidence="2" id="KW-1185">Reference proteome</keyword>
<dbReference type="Pfam" id="PF10245">
    <property type="entry name" value="MRP-S22"/>
    <property type="match status" value="1"/>
</dbReference>